<dbReference type="Proteomes" id="UP000052258">
    <property type="component" value="Unassembled WGS sequence"/>
</dbReference>
<dbReference type="SUPFAM" id="SSF54001">
    <property type="entry name" value="Cysteine proteinases"/>
    <property type="match status" value="1"/>
</dbReference>
<protein>
    <submittedName>
        <fullName evidence="1">Uncharacterized protein</fullName>
    </submittedName>
</protein>
<keyword evidence="2" id="KW-1185">Reference proteome</keyword>
<organism evidence="1 2">
    <name type="scientific">Listeria fleischmannii 1991</name>
    <dbReference type="NCBI Taxonomy" id="1430899"/>
    <lineage>
        <taxon>Bacteria</taxon>
        <taxon>Bacillati</taxon>
        <taxon>Bacillota</taxon>
        <taxon>Bacilli</taxon>
        <taxon>Bacillales</taxon>
        <taxon>Listeriaceae</taxon>
        <taxon>Listeria</taxon>
    </lineage>
</organism>
<dbReference type="AlphaFoldDB" id="A0A0J8GD97"/>
<dbReference type="Gene3D" id="3.90.1720.10">
    <property type="entry name" value="endopeptidase domain like (from Nostoc punctiforme)"/>
    <property type="match status" value="1"/>
</dbReference>
<dbReference type="PATRIC" id="fig|1430899.3.peg.763"/>
<evidence type="ECO:0000313" key="2">
    <source>
        <dbReference type="Proteomes" id="UP000052258"/>
    </source>
</evidence>
<dbReference type="RefSeq" id="WP_007474328.1">
    <property type="nucleotide sequence ID" value="NZ_KQ130610.1"/>
</dbReference>
<accession>A0A0J8GD97</accession>
<dbReference type="InterPro" id="IPR038765">
    <property type="entry name" value="Papain-like_cys_pep_sf"/>
</dbReference>
<reference evidence="1 2" key="1">
    <citation type="journal article" date="2015" name="Genome Biol. Evol.">
        <title>Comparative Genomics of Listeria Sensu Lato: Genus-Wide Differences in Evolutionary Dynamics and the Progressive Gain of Complex, Potentially Pathogenicity-Related Traits through Lateral Gene Transfer.</title>
        <authorList>
            <person name="Chiara M."/>
            <person name="Caruso M."/>
            <person name="D'Erchia A.M."/>
            <person name="Manzari C."/>
            <person name="Fraccalvieri R."/>
            <person name="Goffredo E."/>
            <person name="Latorre L."/>
            <person name="Miccolupo A."/>
            <person name="Padalino I."/>
            <person name="Santagada G."/>
            <person name="Chiocco D."/>
            <person name="Pesole G."/>
            <person name="Horner D.S."/>
            <person name="Parisi A."/>
        </authorList>
    </citation>
    <scope>NUCLEOTIDE SEQUENCE [LARGE SCALE GENOMIC DNA]</scope>
    <source>
        <strain evidence="1 2">1991</strain>
    </source>
</reference>
<sequence length="179" mass="20779">MKIYILLTNTNTLLARTIQKSTGFPFSHVSLALDSSLFYTYSFGRKSDLNPFQAGFVRENMYDPLFQNATCTIYELSVSEEKFSQIKHSIHHMKKNEKHYRYNFLGLFALLFQIPYKRANYMFCSQFVGQTLLEADISIDDIPPEFLRPSDFSAFAPLNEIFSGQLKDYPIFEKETCIA</sequence>
<proteinExistence type="predicted"/>
<dbReference type="OrthoDB" id="1645744at2"/>
<name>A0A0J8GD97_9LIST</name>
<dbReference type="EMBL" id="AZHO01000007">
    <property type="protein sequence ID" value="KMT60610.1"/>
    <property type="molecule type" value="Genomic_DNA"/>
</dbReference>
<evidence type="ECO:0000313" key="1">
    <source>
        <dbReference type="EMBL" id="KMT60610.1"/>
    </source>
</evidence>
<gene>
    <name evidence="1" type="ORF">X560_0738</name>
</gene>
<comment type="caution">
    <text evidence="1">The sequence shown here is derived from an EMBL/GenBank/DDBJ whole genome shotgun (WGS) entry which is preliminary data.</text>
</comment>